<feature type="chain" id="PRO_5038479966" description="beta-N-acetylhexosaminidase" evidence="7">
    <location>
        <begin position="26"/>
        <end position="454"/>
    </location>
</feature>
<dbReference type="PANTHER" id="PTHR30480">
    <property type="entry name" value="BETA-HEXOSAMINIDASE-RELATED"/>
    <property type="match status" value="1"/>
</dbReference>
<evidence type="ECO:0000259" key="8">
    <source>
        <dbReference type="Pfam" id="PF00933"/>
    </source>
</evidence>
<dbReference type="EC" id="3.2.1.52" evidence="3"/>
<keyword evidence="5" id="KW-0326">Glycosidase</keyword>
<feature type="region of interest" description="Disordered" evidence="6">
    <location>
        <begin position="29"/>
        <end position="93"/>
    </location>
</feature>
<dbReference type="NCBIfam" id="NF003740">
    <property type="entry name" value="PRK05337.1"/>
    <property type="match status" value="1"/>
</dbReference>
<dbReference type="PANTHER" id="PTHR30480:SF13">
    <property type="entry name" value="BETA-HEXOSAMINIDASE"/>
    <property type="match status" value="1"/>
</dbReference>
<name>A0A3D9SBY2_9BACL</name>
<evidence type="ECO:0000256" key="6">
    <source>
        <dbReference type="SAM" id="MobiDB-lite"/>
    </source>
</evidence>
<dbReference type="InterPro" id="IPR036962">
    <property type="entry name" value="Glyco_hydro_3_N_sf"/>
</dbReference>
<dbReference type="GO" id="GO:0005975">
    <property type="term" value="P:carbohydrate metabolic process"/>
    <property type="evidence" value="ECO:0007669"/>
    <property type="project" value="InterPro"/>
</dbReference>
<evidence type="ECO:0000256" key="1">
    <source>
        <dbReference type="ARBA" id="ARBA00001231"/>
    </source>
</evidence>
<comment type="similarity">
    <text evidence="2">Belongs to the glycosyl hydrolase 3 family.</text>
</comment>
<dbReference type="SUPFAM" id="SSF51445">
    <property type="entry name" value="(Trans)glycosidases"/>
    <property type="match status" value="1"/>
</dbReference>
<evidence type="ECO:0000256" key="5">
    <source>
        <dbReference type="ARBA" id="ARBA00023295"/>
    </source>
</evidence>
<evidence type="ECO:0000256" key="3">
    <source>
        <dbReference type="ARBA" id="ARBA00012663"/>
    </source>
</evidence>
<gene>
    <name evidence="9" type="ORF">A8990_105102</name>
</gene>
<dbReference type="Proteomes" id="UP000256304">
    <property type="component" value="Unassembled WGS sequence"/>
</dbReference>
<reference evidence="9 10" key="1">
    <citation type="submission" date="2018-08" db="EMBL/GenBank/DDBJ databases">
        <title>Genomic Encyclopedia of Type Strains, Phase III (KMG-III): the genomes of soil and plant-associated and newly described type strains.</title>
        <authorList>
            <person name="Whitman W."/>
        </authorList>
    </citation>
    <scope>NUCLEOTIDE SEQUENCE [LARGE SCALE GENOMIC DNA]</scope>
    <source>
        <strain evidence="9 10">CGMCC 1.10966</strain>
    </source>
</reference>
<accession>A0A3D9SBY2</accession>
<evidence type="ECO:0000256" key="2">
    <source>
        <dbReference type="ARBA" id="ARBA00005336"/>
    </source>
</evidence>
<dbReference type="GO" id="GO:0009254">
    <property type="term" value="P:peptidoglycan turnover"/>
    <property type="evidence" value="ECO:0007669"/>
    <property type="project" value="TreeGrafter"/>
</dbReference>
<comment type="catalytic activity">
    <reaction evidence="1">
        <text>Hydrolysis of terminal non-reducing N-acetyl-D-hexosamine residues in N-acetyl-beta-D-hexosaminides.</text>
        <dbReference type="EC" id="3.2.1.52"/>
    </reaction>
</comment>
<evidence type="ECO:0000256" key="7">
    <source>
        <dbReference type="SAM" id="SignalP"/>
    </source>
</evidence>
<feature type="domain" description="Glycoside hydrolase family 3 N-terminal" evidence="8">
    <location>
        <begin position="99"/>
        <end position="419"/>
    </location>
</feature>
<comment type="caution">
    <text evidence="9">The sequence shown here is derived from an EMBL/GenBank/DDBJ whole genome shotgun (WGS) entry which is preliminary data.</text>
</comment>
<evidence type="ECO:0000313" key="10">
    <source>
        <dbReference type="Proteomes" id="UP000256304"/>
    </source>
</evidence>
<feature type="signal peptide" evidence="7">
    <location>
        <begin position="1"/>
        <end position="25"/>
    </location>
</feature>
<evidence type="ECO:0000256" key="4">
    <source>
        <dbReference type="ARBA" id="ARBA00022801"/>
    </source>
</evidence>
<dbReference type="AlphaFoldDB" id="A0A3D9SBY2"/>
<dbReference type="EMBL" id="QTTN01000005">
    <property type="protein sequence ID" value="REE91397.1"/>
    <property type="molecule type" value="Genomic_DNA"/>
</dbReference>
<keyword evidence="7" id="KW-0732">Signal</keyword>
<keyword evidence="4" id="KW-0378">Hydrolase</keyword>
<organism evidence="9 10">
    <name type="scientific">Paenibacillus taihuensis</name>
    <dbReference type="NCBI Taxonomy" id="1156355"/>
    <lineage>
        <taxon>Bacteria</taxon>
        <taxon>Bacillati</taxon>
        <taxon>Bacillota</taxon>
        <taxon>Bacilli</taxon>
        <taxon>Bacillales</taxon>
        <taxon>Paenibacillaceae</taxon>
        <taxon>Paenibacillus</taxon>
    </lineage>
</organism>
<dbReference type="GO" id="GO:0004563">
    <property type="term" value="F:beta-N-acetylhexosaminidase activity"/>
    <property type="evidence" value="ECO:0007669"/>
    <property type="project" value="UniProtKB-EC"/>
</dbReference>
<dbReference type="PROSITE" id="PS51257">
    <property type="entry name" value="PROKAR_LIPOPROTEIN"/>
    <property type="match status" value="1"/>
</dbReference>
<protein>
    <recommendedName>
        <fullName evidence="3">beta-N-acetylhexosaminidase</fullName>
        <ecNumber evidence="3">3.2.1.52</ecNumber>
    </recommendedName>
</protein>
<dbReference type="Gene3D" id="3.20.20.300">
    <property type="entry name" value="Glycoside hydrolase, family 3, N-terminal domain"/>
    <property type="match status" value="1"/>
</dbReference>
<dbReference type="InterPro" id="IPR001764">
    <property type="entry name" value="Glyco_hydro_3_N"/>
</dbReference>
<dbReference type="InterPro" id="IPR017853">
    <property type="entry name" value="GH"/>
</dbReference>
<proteinExistence type="inferred from homology"/>
<dbReference type="InterPro" id="IPR050226">
    <property type="entry name" value="NagZ_Beta-hexosaminidase"/>
</dbReference>
<sequence length="454" mass="48151">MIMMRMRIRAAALMAAILLVTGCAAHETAEQPAPGSGANAPGQTGGHSVTTPTEPVKPAEPAKPEQPATEPSSPPTEEKPPAQEAPPKSAIQKQLDRMTLNEKLGTMIIAGIDGTKADARAQRMIAQQHVGGVIFYKDNVTTPSGVAAYVNQLKSWNSGNVSPLLVTVDEEGGRVERLPGLVSFPSGKAVGDTGDAAYAGRIGHLLGKASKAMGFNVDFAPVLDINSNPKNPVIGDRSFGATADRVTKMGIAVMEGLRAEKVVPVVKHFPGHGDTSVDSHLELPIVYKTLSQLKAFEWRPFQRAIGDDADVVMIAHILFPKLDSKWPASLSKRVITDELRGTLGFKGVVITDDLTMGAIANHYGMGVAAVQAVKAGSDIVLVAHEYTNVDAVIAALKKSIGKGEITEKRINESVLRILALKERYKLSDAKVKAVPELKAINDAIRSEKAAHGAK</sequence>
<evidence type="ECO:0000313" key="9">
    <source>
        <dbReference type="EMBL" id="REE91397.1"/>
    </source>
</evidence>
<keyword evidence="10" id="KW-1185">Reference proteome</keyword>
<dbReference type="Pfam" id="PF00933">
    <property type="entry name" value="Glyco_hydro_3"/>
    <property type="match status" value="1"/>
</dbReference>